<gene>
    <name evidence="1" type="ORF">RRH01S_16_00480</name>
</gene>
<evidence type="ECO:0000313" key="1">
    <source>
        <dbReference type="EMBL" id="GAJ96098.1"/>
    </source>
</evidence>
<proteinExistence type="predicted"/>
<comment type="caution">
    <text evidence="1">The sequence shown here is derived from an EMBL/GenBank/DDBJ whole genome shotgun (WGS) entry which is preliminary data.</text>
</comment>
<evidence type="ECO:0000313" key="2">
    <source>
        <dbReference type="Proteomes" id="UP000026941"/>
    </source>
</evidence>
<reference evidence="1 2" key="1">
    <citation type="submission" date="2014-05" db="EMBL/GenBank/DDBJ databases">
        <title>Whole genome shotgun sequence of Rhizobium rhizogenes NBRC 13257.</title>
        <authorList>
            <person name="Katano-Makiyama Y."/>
            <person name="Hosoyama A."/>
            <person name="Hashimoto M."/>
            <person name="Hosoyama Y."/>
            <person name="Noguchi M."/>
            <person name="Tsuchikane K."/>
            <person name="Kimura A."/>
            <person name="Ohji S."/>
            <person name="Ichikawa N."/>
            <person name="Yamazoe A."/>
            <person name="Fujita N."/>
        </authorList>
    </citation>
    <scope>NUCLEOTIDE SEQUENCE [LARGE SCALE GENOMIC DNA]</scope>
    <source>
        <strain evidence="1 2">NBRC 13257</strain>
    </source>
</reference>
<dbReference type="EMBL" id="BAYX01000016">
    <property type="protein sequence ID" value="GAJ96098.1"/>
    <property type="molecule type" value="Genomic_DNA"/>
</dbReference>
<sequence>MRHTVIRRSQHAVSQGAFHTGTITTLEQIRMANPESPERQTARFTYVYDSEQNSAFNGQMASHRIASSRRTDILFISTCTPTTSMGSIDCKLWRTPSQLHLI</sequence>
<organism evidence="1 2">
    <name type="scientific">Rhizobium rhizogenes NBRC 13257</name>
    <dbReference type="NCBI Taxonomy" id="1220581"/>
    <lineage>
        <taxon>Bacteria</taxon>
        <taxon>Pseudomonadati</taxon>
        <taxon>Pseudomonadota</taxon>
        <taxon>Alphaproteobacteria</taxon>
        <taxon>Hyphomicrobiales</taxon>
        <taxon>Rhizobiaceae</taxon>
        <taxon>Rhizobium/Agrobacterium group</taxon>
        <taxon>Rhizobium</taxon>
    </lineage>
</organism>
<protein>
    <submittedName>
        <fullName evidence="1">Uncharacterized protein</fullName>
    </submittedName>
</protein>
<dbReference type="AlphaFoldDB" id="A0AA87QK02"/>
<name>A0AA87QK02_RHIRH</name>
<dbReference type="Proteomes" id="UP000026941">
    <property type="component" value="Unassembled WGS sequence"/>
</dbReference>
<accession>A0AA87QK02</accession>